<dbReference type="RefSeq" id="XP_037137509.1">
    <property type="nucleotide sequence ID" value="XM_037281614.1"/>
</dbReference>
<gene>
    <name evidence="4" type="ORF">HG536_0A06490</name>
</gene>
<reference evidence="4 5" key="1">
    <citation type="submission" date="2020-06" db="EMBL/GenBank/DDBJ databases">
        <title>The yeast mating-type switching endonuclease HO is a domesticated member of an unorthodox homing genetic element family.</title>
        <authorList>
            <person name="Coughlan A.Y."/>
            <person name="Lombardi L."/>
            <person name="Braun-Galleani S."/>
            <person name="Martos A.R."/>
            <person name="Galeote V."/>
            <person name="Bigey F."/>
            <person name="Dequin S."/>
            <person name="Byrne K.P."/>
            <person name="Wolfe K.H."/>
        </authorList>
    </citation>
    <scope>NUCLEOTIDE SEQUENCE [LARGE SCALE GENOMIC DNA]</scope>
    <source>
        <strain evidence="4 5">CBS764</strain>
    </source>
</reference>
<dbReference type="Pfam" id="PF11701">
    <property type="entry name" value="UNC45-central"/>
    <property type="match status" value="1"/>
</dbReference>
<dbReference type="GO" id="GO:0051879">
    <property type="term" value="F:Hsp90 protein binding"/>
    <property type="evidence" value="ECO:0007669"/>
    <property type="project" value="TreeGrafter"/>
</dbReference>
<evidence type="ECO:0000256" key="2">
    <source>
        <dbReference type="ARBA" id="ARBA00022490"/>
    </source>
</evidence>
<keyword evidence="5" id="KW-1185">Reference proteome</keyword>
<dbReference type="GeneID" id="59323931"/>
<evidence type="ECO:0000313" key="4">
    <source>
        <dbReference type="EMBL" id="QLL30834.1"/>
    </source>
</evidence>
<dbReference type="PANTHER" id="PTHR45994">
    <property type="entry name" value="FI21225P1"/>
    <property type="match status" value="1"/>
</dbReference>
<dbReference type="AlphaFoldDB" id="A0A7G3ZBE8"/>
<evidence type="ECO:0000259" key="3">
    <source>
        <dbReference type="Pfam" id="PF11701"/>
    </source>
</evidence>
<feature type="domain" description="UNC-45/Cro1/She4 central" evidence="3">
    <location>
        <begin position="169"/>
        <end position="321"/>
    </location>
</feature>
<dbReference type="SUPFAM" id="SSF48371">
    <property type="entry name" value="ARM repeat"/>
    <property type="match status" value="1"/>
</dbReference>
<dbReference type="KEGG" id="tgb:HG536_0A06490"/>
<dbReference type="Proteomes" id="UP000515788">
    <property type="component" value="Chromosome 1"/>
</dbReference>
<keyword evidence="2" id="KW-0963">Cytoplasm</keyword>
<dbReference type="InterPro" id="IPR024660">
    <property type="entry name" value="UCS_central_dom"/>
</dbReference>
<dbReference type="EMBL" id="CP059246">
    <property type="protein sequence ID" value="QLL30834.1"/>
    <property type="molecule type" value="Genomic_DNA"/>
</dbReference>
<dbReference type="GO" id="GO:0005737">
    <property type="term" value="C:cytoplasm"/>
    <property type="evidence" value="ECO:0007669"/>
    <property type="project" value="UniProtKB-SubCell"/>
</dbReference>
<dbReference type="InterPro" id="IPR011989">
    <property type="entry name" value="ARM-like"/>
</dbReference>
<evidence type="ECO:0000256" key="1">
    <source>
        <dbReference type="ARBA" id="ARBA00004496"/>
    </source>
</evidence>
<dbReference type="PANTHER" id="PTHR45994:SF1">
    <property type="entry name" value="FI21225P1"/>
    <property type="match status" value="1"/>
</dbReference>
<comment type="subcellular location">
    <subcellularLocation>
        <location evidence="1">Cytoplasm</location>
    </subcellularLocation>
</comment>
<name>A0A7G3ZBE8_9SACH</name>
<sequence length="784" mass="88850">MPYTQHKRHRFSMVIKSEVQGTMSESSDAQTAVENLCARVQEQLTVVDAEEYNQALVEILGSNEEKRKLDKSPEQVEEVLVRSFQDHFESRKLLMDLVASDVKQALDVFERLPLKTVSTFVDCFPNADDTLPLLKELRTRIHYGEDPHVQYLLNVVLQLLNRFNYSFEQVGFLVHELCLRIKEPDVKSLMLLIFSELNKRFPAKFNERLLDFTDSLVVESEVGIGSDPISEIVDILTELYPVLTTLCSNILLGKNLKAQLEKKLMAQDDDDFTISLLKLFSIACIDETVRAHLAENYMSVLERSLKVERFRIYSALVLIKTWSFSSMQNIDVNALAEYLIEGFNGSEFENEEDMNICIEGLAYLSLKTSVKIKLRNSLFSCEKLVRLAKSKEITSNFYGVLVILANLSASPKQSKGSTAFDAGAMRDLKSYSDLKTPTEMEADNTIESEDDVFKFNQKYLLQNNLLSDLNSLIGSITHGSKQQLIRIIYNISSNKKFIQESIKQGSVTAILQYMTTKEVAKDPIRVLASRSLAKMLVYTNPSIIFKKYSPVNAISPLFELLPRSTTTQEEPFFDEDVLTVNDSFNALLALTNLASLSGSQGEDVCRRIATNEQYWSTVEALMLDENIMLQRSTLELLSNLMSHPKPIAVKFFNFENQRSVRNFEILVKLLELDDVESQRAVAAIFANISVSVPFIAQELLKRQNLLAKAVEVLHNQTDDVELSERLILLLHALTDVITTDNLELGSYLIGNKKLIDALNKASHMADLDPQFSELIPIILERCQC</sequence>
<dbReference type="Gene3D" id="1.25.10.100">
    <property type="match status" value="1"/>
</dbReference>
<evidence type="ECO:0000313" key="5">
    <source>
        <dbReference type="Proteomes" id="UP000515788"/>
    </source>
</evidence>
<proteinExistence type="predicted"/>
<protein>
    <recommendedName>
        <fullName evidence="3">UNC-45/Cro1/She4 central domain-containing protein</fullName>
    </recommendedName>
</protein>
<accession>A0A7G3ZBE8</accession>
<dbReference type="Gene3D" id="1.25.10.10">
    <property type="entry name" value="Leucine-rich Repeat Variant"/>
    <property type="match status" value="1"/>
</dbReference>
<organism evidence="4 5">
    <name type="scientific">Torulaspora globosa</name>
    <dbReference type="NCBI Taxonomy" id="48254"/>
    <lineage>
        <taxon>Eukaryota</taxon>
        <taxon>Fungi</taxon>
        <taxon>Dikarya</taxon>
        <taxon>Ascomycota</taxon>
        <taxon>Saccharomycotina</taxon>
        <taxon>Saccharomycetes</taxon>
        <taxon>Saccharomycetales</taxon>
        <taxon>Saccharomycetaceae</taxon>
        <taxon>Torulaspora</taxon>
    </lineage>
</organism>
<dbReference type="InterPro" id="IPR016024">
    <property type="entry name" value="ARM-type_fold"/>
</dbReference>
<dbReference type="OrthoDB" id="5574718at2759"/>